<evidence type="ECO:0000313" key="1">
    <source>
        <dbReference type="EMBL" id="OAB79732.1"/>
    </source>
</evidence>
<gene>
    <name evidence="1" type="ORF">ULVI_03025</name>
</gene>
<dbReference type="Proteomes" id="UP000077013">
    <property type="component" value="Unassembled WGS sequence"/>
</dbReference>
<dbReference type="AlphaFoldDB" id="A0A167IJZ2"/>
<evidence type="ECO:0000313" key="2">
    <source>
        <dbReference type="Proteomes" id="UP000077013"/>
    </source>
</evidence>
<protein>
    <submittedName>
        <fullName evidence="1">Uncharacterized protein</fullName>
    </submittedName>
</protein>
<dbReference type="EMBL" id="LRXL01000026">
    <property type="protein sequence ID" value="OAB79732.1"/>
    <property type="molecule type" value="Genomic_DNA"/>
</dbReference>
<dbReference type="STRING" id="1763537.ULVI_03025"/>
<proteinExistence type="predicted"/>
<organism evidence="1 2">
    <name type="scientific">Cochleicola gelatinilyticus</name>
    <dbReference type="NCBI Taxonomy" id="1763537"/>
    <lineage>
        <taxon>Bacteria</taxon>
        <taxon>Pseudomonadati</taxon>
        <taxon>Bacteroidota</taxon>
        <taxon>Flavobacteriia</taxon>
        <taxon>Flavobacteriales</taxon>
        <taxon>Flavobacteriaceae</taxon>
        <taxon>Cochleicola</taxon>
    </lineage>
</organism>
<name>A0A167IJZ2_9FLAO</name>
<keyword evidence="2" id="KW-1185">Reference proteome</keyword>
<reference evidence="1 2" key="1">
    <citation type="submission" date="2016-02" db="EMBL/GenBank/DDBJ databases">
        <title>Ulvibacter sp. LPB0005, isolated from Thais luteostoma.</title>
        <authorList>
            <person name="Shin S.-K."/>
            <person name="Yi H."/>
        </authorList>
    </citation>
    <scope>NUCLEOTIDE SEQUENCE [LARGE SCALE GENOMIC DNA]</scope>
    <source>
        <strain evidence="1 2">LPB0005</strain>
    </source>
</reference>
<comment type="caution">
    <text evidence="1">The sequence shown here is derived from an EMBL/GenBank/DDBJ whole genome shotgun (WGS) entry which is preliminary data.</text>
</comment>
<sequence length="111" mass="12807">MYHFKIKTMKHLKESNRNNAMQLMARSQVASINNVSINQTQTEQALNKLFNQKEALEAAPAEKYSLSQKRQLSSYYDTRIKQLLRRLSVFLLGPSQTARAIKINVVQPEIL</sequence>
<accession>A0A167IJZ2</accession>